<evidence type="ECO:0000313" key="2">
    <source>
        <dbReference type="EMBL" id="KAH3839866.1"/>
    </source>
</evidence>
<sequence>MAACKTTKVATVKQRNLAWFGQVTSHDSLRKIVPQGTLKGGHHKDITRTDGWTM</sequence>
<keyword evidence="3" id="KW-1185">Reference proteome</keyword>
<evidence type="ECO:0000256" key="1">
    <source>
        <dbReference type="SAM" id="MobiDB-lite"/>
    </source>
</evidence>
<comment type="caution">
    <text evidence="2">The sequence shown here is derived from an EMBL/GenBank/DDBJ whole genome shotgun (WGS) entry which is preliminary data.</text>
</comment>
<organism evidence="2 3">
    <name type="scientific">Dreissena polymorpha</name>
    <name type="common">Zebra mussel</name>
    <name type="synonym">Mytilus polymorpha</name>
    <dbReference type="NCBI Taxonomy" id="45954"/>
    <lineage>
        <taxon>Eukaryota</taxon>
        <taxon>Metazoa</taxon>
        <taxon>Spiralia</taxon>
        <taxon>Lophotrochozoa</taxon>
        <taxon>Mollusca</taxon>
        <taxon>Bivalvia</taxon>
        <taxon>Autobranchia</taxon>
        <taxon>Heteroconchia</taxon>
        <taxon>Euheterodonta</taxon>
        <taxon>Imparidentia</taxon>
        <taxon>Neoheterodontei</taxon>
        <taxon>Myida</taxon>
        <taxon>Dreissenoidea</taxon>
        <taxon>Dreissenidae</taxon>
        <taxon>Dreissena</taxon>
    </lineage>
</organism>
<dbReference type="Proteomes" id="UP000828390">
    <property type="component" value="Unassembled WGS sequence"/>
</dbReference>
<protein>
    <submittedName>
        <fullName evidence="2">Uncharacterized protein</fullName>
    </submittedName>
</protein>
<dbReference type="EMBL" id="JAIWYP010000004">
    <property type="protein sequence ID" value="KAH3839866.1"/>
    <property type="molecule type" value="Genomic_DNA"/>
</dbReference>
<proteinExistence type="predicted"/>
<gene>
    <name evidence="2" type="ORF">DPMN_113304</name>
</gene>
<reference evidence="2" key="1">
    <citation type="journal article" date="2019" name="bioRxiv">
        <title>The Genome of the Zebra Mussel, Dreissena polymorpha: A Resource for Invasive Species Research.</title>
        <authorList>
            <person name="McCartney M.A."/>
            <person name="Auch B."/>
            <person name="Kono T."/>
            <person name="Mallez S."/>
            <person name="Zhang Y."/>
            <person name="Obille A."/>
            <person name="Becker A."/>
            <person name="Abrahante J.E."/>
            <person name="Garbe J."/>
            <person name="Badalamenti J.P."/>
            <person name="Herman A."/>
            <person name="Mangelson H."/>
            <person name="Liachko I."/>
            <person name="Sullivan S."/>
            <person name="Sone E.D."/>
            <person name="Koren S."/>
            <person name="Silverstein K.A.T."/>
            <person name="Beckman K.B."/>
            <person name="Gohl D.M."/>
        </authorList>
    </citation>
    <scope>NUCLEOTIDE SEQUENCE</scope>
    <source>
        <strain evidence="2">Duluth1</strain>
        <tissue evidence="2">Whole animal</tissue>
    </source>
</reference>
<accession>A0A9D4QQK1</accession>
<dbReference type="AlphaFoldDB" id="A0A9D4QQK1"/>
<name>A0A9D4QQK1_DREPO</name>
<reference evidence="2" key="2">
    <citation type="submission" date="2020-11" db="EMBL/GenBank/DDBJ databases">
        <authorList>
            <person name="McCartney M.A."/>
            <person name="Auch B."/>
            <person name="Kono T."/>
            <person name="Mallez S."/>
            <person name="Becker A."/>
            <person name="Gohl D.M."/>
            <person name="Silverstein K.A.T."/>
            <person name="Koren S."/>
            <person name="Bechman K.B."/>
            <person name="Herman A."/>
            <person name="Abrahante J.E."/>
            <person name="Garbe J."/>
        </authorList>
    </citation>
    <scope>NUCLEOTIDE SEQUENCE</scope>
    <source>
        <strain evidence="2">Duluth1</strain>
        <tissue evidence="2">Whole animal</tissue>
    </source>
</reference>
<evidence type="ECO:0000313" key="3">
    <source>
        <dbReference type="Proteomes" id="UP000828390"/>
    </source>
</evidence>
<feature type="region of interest" description="Disordered" evidence="1">
    <location>
        <begin position="35"/>
        <end position="54"/>
    </location>
</feature>